<sequence length="99" mass="11861">MFLTFCDMFPRISQELQEELIEQIPQRVFAREEIGFFTLLLVRGVSINGCTCRVYFNEAFSPFDLLTIADFVNHYKDALMWFHQRVRILKINQQLKKPR</sequence>
<name>A0A1G2SG91_9BACT</name>
<protein>
    <submittedName>
        <fullName evidence="1">Uncharacterized protein</fullName>
    </submittedName>
</protein>
<accession>A0A1G2SG91</accession>
<dbReference type="AlphaFoldDB" id="A0A1G2SG91"/>
<dbReference type="Proteomes" id="UP000177987">
    <property type="component" value="Unassembled WGS sequence"/>
</dbReference>
<proteinExistence type="predicted"/>
<evidence type="ECO:0000313" key="1">
    <source>
        <dbReference type="EMBL" id="OHA84060.1"/>
    </source>
</evidence>
<organism evidence="1 2">
    <name type="scientific">Candidatus Yonathbacteria bacterium RIFCSPLOWO2_01_FULL_47_33b</name>
    <dbReference type="NCBI Taxonomy" id="1802727"/>
    <lineage>
        <taxon>Bacteria</taxon>
        <taxon>Candidatus Yonathiibacteriota</taxon>
    </lineage>
</organism>
<reference evidence="1 2" key="1">
    <citation type="journal article" date="2016" name="Nat. Commun.">
        <title>Thousands of microbial genomes shed light on interconnected biogeochemical processes in an aquifer system.</title>
        <authorList>
            <person name="Anantharaman K."/>
            <person name="Brown C.T."/>
            <person name="Hug L.A."/>
            <person name="Sharon I."/>
            <person name="Castelle C.J."/>
            <person name="Probst A.J."/>
            <person name="Thomas B.C."/>
            <person name="Singh A."/>
            <person name="Wilkins M.J."/>
            <person name="Karaoz U."/>
            <person name="Brodie E.L."/>
            <person name="Williams K.H."/>
            <person name="Hubbard S.S."/>
            <person name="Banfield J.F."/>
        </authorList>
    </citation>
    <scope>NUCLEOTIDE SEQUENCE [LARGE SCALE GENOMIC DNA]</scope>
</reference>
<dbReference type="EMBL" id="MHUW01000007">
    <property type="protein sequence ID" value="OHA84060.1"/>
    <property type="molecule type" value="Genomic_DNA"/>
</dbReference>
<evidence type="ECO:0000313" key="2">
    <source>
        <dbReference type="Proteomes" id="UP000177987"/>
    </source>
</evidence>
<gene>
    <name evidence="1" type="ORF">A2937_02600</name>
</gene>
<comment type="caution">
    <text evidence="1">The sequence shown here is derived from an EMBL/GenBank/DDBJ whole genome shotgun (WGS) entry which is preliminary data.</text>
</comment>